<keyword evidence="2" id="KW-0805">Transcription regulation</keyword>
<evidence type="ECO:0000256" key="3">
    <source>
        <dbReference type="ARBA" id="ARBA00023125"/>
    </source>
</evidence>
<comment type="caution">
    <text evidence="6">The sequence shown here is derived from an EMBL/GenBank/DDBJ whole genome shotgun (WGS) entry which is preliminary data.</text>
</comment>
<keyword evidence="7" id="KW-1185">Reference proteome</keyword>
<accession>A0A9W6V7D4</accession>
<dbReference type="InterPro" id="IPR036390">
    <property type="entry name" value="WH_DNA-bd_sf"/>
</dbReference>
<protein>
    <submittedName>
        <fullName evidence="6">LysR family transcriptional regulator</fullName>
    </submittedName>
</protein>
<dbReference type="SUPFAM" id="SSF53850">
    <property type="entry name" value="Periplasmic binding protein-like II"/>
    <property type="match status" value="1"/>
</dbReference>
<evidence type="ECO:0000256" key="4">
    <source>
        <dbReference type="ARBA" id="ARBA00023163"/>
    </source>
</evidence>
<dbReference type="GO" id="GO:0032993">
    <property type="term" value="C:protein-DNA complex"/>
    <property type="evidence" value="ECO:0007669"/>
    <property type="project" value="TreeGrafter"/>
</dbReference>
<dbReference type="Pfam" id="PF03466">
    <property type="entry name" value="LysR_substrate"/>
    <property type="match status" value="1"/>
</dbReference>
<gene>
    <name evidence="6" type="ORF">Aglo03_06850</name>
</gene>
<evidence type="ECO:0000259" key="5">
    <source>
        <dbReference type="PROSITE" id="PS50931"/>
    </source>
</evidence>
<keyword evidence="3" id="KW-0238">DNA-binding</keyword>
<dbReference type="PROSITE" id="PS50931">
    <property type="entry name" value="HTH_LYSR"/>
    <property type="match status" value="1"/>
</dbReference>
<dbReference type="Proteomes" id="UP001165042">
    <property type="component" value="Unassembled WGS sequence"/>
</dbReference>
<evidence type="ECO:0000313" key="6">
    <source>
        <dbReference type="EMBL" id="GLW89869.1"/>
    </source>
</evidence>
<dbReference type="GO" id="GO:0003677">
    <property type="term" value="F:DNA binding"/>
    <property type="evidence" value="ECO:0007669"/>
    <property type="project" value="UniProtKB-KW"/>
</dbReference>
<organism evidence="6 7">
    <name type="scientific">Actinokineospora globicatena</name>
    <dbReference type="NCBI Taxonomy" id="103729"/>
    <lineage>
        <taxon>Bacteria</taxon>
        <taxon>Bacillati</taxon>
        <taxon>Actinomycetota</taxon>
        <taxon>Actinomycetes</taxon>
        <taxon>Pseudonocardiales</taxon>
        <taxon>Pseudonocardiaceae</taxon>
        <taxon>Actinokineospora</taxon>
    </lineage>
</organism>
<dbReference type="GO" id="GO:0003700">
    <property type="term" value="F:DNA-binding transcription factor activity"/>
    <property type="evidence" value="ECO:0007669"/>
    <property type="project" value="InterPro"/>
</dbReference>
<dbReference type="AlphaFoldDB" id="A0A9W6V7D4"/>
<name>A0A9W6V7D4_9PSEU</name>
<reference evidence="6" key="1">
    <citation type="submission" date="2023-02" db="EMBL/GenBank/DDBJ databases">
        <title>Actinokineospora globicatena NBRC 15670.</title>
        <authorList>
            <person name="Ichikawa N."/>
            <person name="Sato H."/>
            <person name="Tonouchi N."/>
        </authorList>
    </citation>
    <scope>NUCLEOTIDE SEQUENCE</scope>
    <source>
        <strain evidence="6">NBRC 15670</strain>
    </source>
</reference>
<dbReference type="InterPro" id="IPR036388">
    <property type="entry name" value="WH-like_DNA-bd_sf"/>
</dbReference>
<feature type="domain" description="HTH lysR-type" evidence="5">
    <location>
        <begin position="2"/>
        <end position="59"/>
    </location>
</feature>
<dbReference type="Gene3D" id="1.10.10.10">
    <property type="entry name" value="Winged helix-like DNA-binding domain superfamily/Winged helix DNA-binding domain"/>
    <property type="match status" value="1"/>
</dbReference>
<dbReference type="PANTHER" id="PTHR30346:SF29">
    <property type="entry name" value="LYSR SUBSTRATE-BINDING"/>
    <property type="match status" value="1"/>
</dbReference>
<dbReference type="InterPro" id="IPR005119">
    <property type="entry name" value="LysR_subst-bd"/>
</dbReference>
<dbReference type="Gene3D" id="3.40.190.10">
    <property type="entry name" value="Periplasmic binding protein-like II"/>
    <property type="match status" value="2"/>
</dbReference>
<evidence type="ECO:0000256" key="2">
    <source>
        <dbReference type="ARBA" id="ARBA00023015"/>
    </source>
</evidence>
<comment type="similarity">
    <text evidence="1">Belongs to the LysR transcriptional regulatory family.</text>
</comment>
<dbReference type="RefSeq" id="WP_285607401.1">
    <property type="nucleotide sequence ID" value="NZ_BSSD01000001.1"/>
</dbReference>
<dbReference type="PANTHER" id="PTHR30346">
    <property type="entry name" value="TRANSCRIPTIONAL DUAL REGULATOR HCAR-RELATED"/>
    <property type="match status" value="1"/>
</dbReference>
<dbReference type="EMBL" id="BSSD01000001">
    <property type="protein sequence ID" value="GLW89869.1"/>
    <property type="molecule type" value="Genomic_DNA"/>
</dbReference>
<dbReference type="InterPro" id="IPR000847">
    <property type="entry name" value="LysR_HTH_N"/>
</dbReference>
<evidence type="ECO:0000256" key="1">
    <source>
        <dbReference type="ARBA" id="ARBA00009437"/>
    </source>
</evidence>
<sequence length="306" mass="33077">MIDPRHLRTLRALGDHGTVIDTAAALHLTPSAVSQQLASLARSTGCAILERHGRRVVLTEAGKVLLTHAETILEQIERAHTDLRHFQQRQVSHRRISAFPTAIAGFVAGAVARLAVRLPGWHVEIEEAETDESLTLLLDHDVDLAVVMITPNEPRLADHRIELLPLAVENYCAVLPTGHPLAGSTPLRLEDLAAENWVLSRHNTSCREIVASACATAGFQPRVKHHTTDFAAAVGIVAAGLGITVVPELGLPPILPNSVRTRPITSHTPKRQIAAAIRRNSDHSELVDTLRTAATDRCGPQTEGTV</sequence>
<evidence type="ECO:0000313" key="7">
    <source>
        <dbReference type="Proteomes" id="UP001165042"/>
    </source>
</evidence>
<keyword evidence="4" id="KW-0804">Transcription</keyword>
<proteinExistence type="inferred from homology"/>
<dbReference type="SUPFAM" id="SSF46785">
    <property type="entry name" value="Winged helix' DNA-binding domain"/>
    <property type="match status" value="1"/>
</dbReference>
<dbReference type="Pfam" id="PF00126">
    <property type="entry name" value="HTH_1"/>
    <property type="match status" value="1"/>
</dbReference>